<sequence length="463" mass="50017">MKRIPIRALGALMALALAAPGAAGAETETERLRAEFEQKLKALQQSYEERLQALEARLASSQAQAAPAAAPPPSEPATATAATAFNPEISLVLQGALAKRKDVAERQLTGFFGGAHEHGGGDARGFTLGGTELTLSANIDPYFRGYTNLSVVDDEIEVEEAWFQSLGLGNGLTLKGGRFLSGVGYANEQHAHAWDFADQNLMYRALFGEHLVQDGVQLKWLAPTDVWLEFGAELGRGQFFPGSDAGGNRNGAGAWAAFAHTGGDVGDAHSWRAGIGYVAARPKQREAHLEDSLDVEALTAFSGDSKTWLADFVWKWVPNGGDGGGSRAQHFKLQGELFRRAEDGVLGCADNLADGGACAGYVDTYRARQSGGYLQGVWQFMPGWRLGYRYDRLHPGSVDFAGLPFTATAYRPLRHSLMADYSPSEFSRFRLQFARDKAQQGLADNQVTLQYIFSLGAHGAHKF</sequence>
<feature type="coiled-coil region" evidence="1">
    <location>
        <begin position="26"/>
        <end position="64"/>
    </location>
</feature>
<protein>
    <recommendedName>
        <fullName evidence="5">TonB-dependent receptor</fullName>
    </recommendedName>
</protein>
<dbReference type="AlphaFoldDB" id="A0A7Z7MUD4"/>
<dbReference type="RefSeq" id="WP_154716021.1">
    <property type="nucleotide sequence ID" value="NZ_LT837803.1"/>
</dbReference>
<gene>
    <name evidence="3" type="ORF">SDENCHOL_10638</name>
</gene>
<dbReference type="Proteomes" id="UP000242886">
    <property type="component" value="Chromosome SDENCHOL"/>
</dbReference>
<evidence type="ECO:0000313" key="4">
    <source>
        <dbReference type="Proteomes" id="UP000242886"/>
    </source>
</evidence>
<proteinExistence type="predicted"/>
<dbReference type="SUPFAM" id="SSF56935">
    <property type="entry name" value="Porins"/>
    <property type="match status" value="1"/>
</dbReference>
<evidence type="ECO:0008006" key="5">
    <source>
        <dbReference type="Google" id="ProtNLM"/>
    </source>
</evidence>
<keyword evidence="2" id="KW-0732">Signal</keyword>
<keyword evidence="1" id="KW-0175">Coiled coil</keyword>
<name>A0A7Z7MUD4_9PROT</name>
<evidence type="ECO:0000256" key="2">
    <source>
        <dbReference type="SAM" id="SignalP"/>
    </source>
</evidence>
<evidence type="ECO:0000313" key="3">
    <source>
        <dbReference type="EMBL" id="SMB22599.1"/>
    </source>
</evidence>
<feature type="chain" id="PRO_5031152891" description="TonB-dependent receptor" evidence="2">
    <location>
        <begin position="26"/>
        <end position="463"/>
    </location>
</feature>
<reference evidence="3" key="1">
    <citation type="submission" date="2017-03" db="EMBL/GenBank/DDBJ databases">
        <authorList>
            <consortium name="AG Boll"/>
        </authorList>
    </citation>
    <scope>NUCLEOTIDE SEQUENCE [LARGE SCALE GENOMIC DNA]</scope>
    <source>
        <strain evidence="3">Chol</strain>
    </source>
</reference>
<dbReference type="EMBL" id="LT837803">
    <property type="protein sequence ID" value="SMB22599.1"/>
    <property type="molecule type" value="Genomic_DNA"/>
</dbReference>
<accession>A0A7Z7MUD4</accession>
<organism evidence="3 4">
    <name type="scientific">Sterolibacterium denitrificans</name>
    <dbReference type="NCBI Taxonomy" id="157592"/>
    <lineage>
        <taxon>Bacteria</taxon>
        <taxon>Pseudomonadati</taxon>
        <taxon>Pseudomonadota</taxon>
        <taxon>Betaproteobacteria</taxon>
        <taxon>Nitrosomonadales</taxon>
        <taxon>Sterolibacteriaceae</taxon>
        <taxon>Sterolibacterium</taxon>
    </lineage>
</organism>
<keyword evidence="4" id="KW-1185">Reference proteome</keyword>
<evidence type="ECO:0000256" key="1">
    <source>
        <dbReference type="SAM" id="Coils"/>
    </source>
</evidence>
<feature type="signal peptide" evidence="2">
    <location>
        <begin position="1"/>
        <end position="25"/>
    </location>
</feature>